<reference evidence="2 3" key="1">
    <citation type="submission" date="2017-03" db="EMBL/GenBank/DDBJ databases">
        <title>Isolation of Levoglucosan Utilizing Bacteria.</title>
        <authorList>
            <person name="Arya A.S."/>
        </authorList>
    </citation>
    <scope>NUCLEOTIDE SEQUENCE [LARGE SCALE GENOMIC DNA]</scope>
    <source>
        <strain evidence="2 3">MEC069</strain>
    </source>
</reference>
<gene>
    <name evidence="2" type="ORF">B5M42_15520</name>
</gene>
<keyword evidence="3" id="KW-1185">Reference proteome</keyword>
<dbReference type="Pfam" id="PF09580">
    <property type="entry name" value="Spore_YhcN_YlaJ"/>
    <property type="match status" value="1"/>
</dbReference>
<protein>
    <recommendedName>
        <fullName evidence="4">Sporulation lipoprotein YhcN/YlaJ (Spore_YhcN_YlaJ)</fullName>
    </recommendedName>
</protein>
<feature type="chain" id="PRO_5021268247" description="Sporulation lipoprotein YhcN/YlaJ (Spore_YhcN_YlaJ)" evidence="1">
    <location>
        <begin position="24"/>
        <end position="228"/>
    </location>
</feature>
<dbReference type="EMBL" id="MYFO01000020">
    <property type="protein sequence ID" value="TFE86248.1"/>
    <property type="molecule type" value="Genomic_DNA"/>
</dbReference>
<keyword evidence="1" id="KW-0732">Signal</keyword>
<comment type="caution">
    <text evidence="2">The sequence shown here is derived from an EMBL/GenBank/DDBJ whole genome shotgun (WGS) entry which is preliminary data.</text>
</comment>
<dbReference type="Proteomes" id="UP000298246">
    <property type="component" value="Unassembled WGS sequence"/>
</dbReference>
<evidence type="ECO:0000313" key="3">
    <source>
        <dbReference type="Proteomes" id="UP000298246"/>
    </source>
</evidence>
<organism evidence="2 3">
    <name type="scientific">Paenibacillus athensensis</name>
    <dbReference type="NCBI Taxonomy" id="1967502"/>
    <lineage>
        <taxon>Bacteria</taxon>
        <taxon>Bacillati</taxon>
        <taxon>Bacillota</taxon>
        <taxon>Bacilli</taxon>
        <taxon>Bacillales</taxon>
        <taxon>Paenibacillaceae</taxon>
        <taxon>Paenibacillus</taxon>
    </lineage>
</organism>
<name>A0A4Y8PYA1_9BACL</name>
<dbReference type="InterPro" id="IPR019076">
    <property type="entry name" value="Spore_lipoprot_YhcN/YlaJ-like"/>
</dbReference>
<evidence type="ECO:0008006" key="4">
    <source>
        <dbReference type="Google" id="ProtNLM"/>
    </source>
</evidence>
<evidence type="ECO:0000256" key="1">
    <source>
        <dbReference type="SAM" id="SignalP"/>
    </source>
</evidence>
<feature type="signal peptide" evidence="1">
    <location>
        <begin position="1"/>
        <end position="23"/>
    </location>
</feature>
<proteinExistence type="predicted"/>
<evidence type="ECO:0000313" key="2">
    <source>
        <dbReference type="EMBL" id="TFE86248.1"/>
    </source>
</evidence>
<dbReference type="AlphaFoldDB" id="A0A4Y8PYA1"/>
<sequence length="228" mass="25334">MRPIPRLPLAGALALTLLLPACSNSDVQYGKSPDTTNYGAPLQQAAESERAYQTQQLYGPVSHNNKQLAYSRVLSNEVAALNGVNTAIVMTTDQNAYVALMIDNSATGTKRTGKETNNQGTNVGIYNVERPTDDTMSSNKLNNGANNYETAIHHDLLTHRFKQTIAERIRMMQPQLLDVYISANRDFVNTMNNYAQESWKGQPLEPYLPQFNQMVEQIFGTAQLLPKP</sequence>
<accession>A0A4Y8PYA1</accession>
<dbReference type="RefSeq" id="WP_167690035.1">
    <property type="nucleotide sequence ID" value="NZ_MYFO02000005.1"/>
</dbReference>